<keyword evidence="8" id="KW-0449">Lipoprotein</keyword>
<dbReference type="PANTHER" id="PTHR10218">
    <property type="entry name" value="GTP-BINDING PROTEIN ALPHA SUBUNIT"/>
    <property type="match status" value="1"/>
</dbReference>
<keyword evidence="6" id="KW-0564">Palmitate</keyword>
<organism evidence="11 12">
    <name type="scientific">Anaeramoeba flamelloides</name>
    <dbReference type="NCBI Taxonomy" id="1746091"/>
    <lineage>
        <taxon>Eukaryota</taxon>
        <taxon>Metamonada</taxon>
        <taxon>Anaeramoebidae</taxon>
        <taxon>Anaeramoeba</taxon>
    </lineage>
</organism>
<dbReference type="SUPFAM" id="SSF52540">
    <property type="entry name" value="P-loop containing nucleoside triphosphate hydrolases"/>
    <property type="match status" value="1"/>
</dbReference>
<feature type="binding site" evidence="9">
    <location>
        <begin position="148"/>
        <end position="149"/>
    </location>
    <ligand>
        <name>GTP</name>
        <dbReference type="ChEBI" id="CHEBI:37565"/>
    </ligand>
</feature>
<dbReference type="GO" id="GO:0001664">
    <property type="term" value="F:G protein-coupled receptor binding"/>
    <property type="evidence" value="ECO:0007669"/>
    <property type="project" value="TreeGrafter"/>
</dbReference>
<dbReference type="CDD" id="cd00066">
    <property type="entry name" value="G-alpha"/>
    <property type="match status" value="1"/>
</dbReference>
<dbReference type="InterPro" id="IPR001019">
    <property type="entry name" value="Gprotein_alpha_su"/>
</dbReference>
<keyword evidence="7" id="KW-0807">Transducer</keyword>
<dbReference type="Gene3D" id="1.10.400.10">
    <property type="entry name" value="GI Alpha 1, domain 2-like"/>
    <property type="match status" value="1"/>
</dbReference>
<gene>
    <name evidence="11" type="ORF">M0812_24999</name>
</gene>
<dbReference type="Proteomes" id="UP001146793">
    <property type="component" value="Unassembled WGS sequence"/>
</dbReference>
<dbReference type="GO" id="GO:0031683">
    <property type="term" value="F:G-protein beta/gamma-subunit complex binding"/>
    <property type="evidence" value="ECO:0007669"/>
    <property type="project" value="InterPro"/>
</dbReference>
<evidence type="ECO:0000256" key="8">
    <source>
        <dbReference type="ARBA" id="ARBA00023288"/>
    </source>
</evidence>
<dbReference type="PRINTS" id="PR00318">
    <property type="entry name" value="GPROTEINA"/>
</dbReference>
<dbReference type="GO" id="GO:0046872">
    <property type="term" value="F:metal ion binding"/>
    <property type="evidence" value="ECO:0007669"/>
    <property type="project" value="UniProtKB-KW"/>
</dbReference>
<dbReference type="GO" id="GO:0005834">
    <property type="term" value="C:heterotrimeric G-protein complex"/>
    <property type="evidence" value="ECO:0007669"/>
    <property type="project" value="TreeGrafter"/>
</dbReference>
<evidence type="ECO:0000256" key="7">
    <source>
        <dbReference type="ARBA" id="ARBA00023224"/>
    </source>
</evidence>
<evidence type="ECO:0000256" key="10">
    <source>
        <dbReference type="PIRSR" id="PIRSR601019-2"/>
    </source>
</evidence>
<evidence type="ECO:0000256" key="4">
    <source>
        <dbReference type="ARBA" id="ARBA00022842"/>
    </source>
</evidence>
<keyword evidence="1" id="KW-0519">Myristate</keyword>
<accession>A0AAV7YLZ9</accession>
<name>A0AAV7YLZ9_9EUKA</name>
<dbReference type="GO" id="GO:0003924">
    <property type="term" value="F:GTPase activity"/>
    <property type="evidence" value="ECO:0007669"/>
    <property type="project" value="InterPro"/>
</dbReference>
<dbReference type="EMBL" id="JANTQA010000057">
    <property type="protein sequence ID" value="KAJ3429641.1"/>
    <property type="molecule type" value="Genomic_DNA"/>
</dbReference>
<dbReference type="FunFam" id="3.40.50.300:FF:003800">
    <property type="entry name" value="Guanine nucleotide-binding protein G(k) subunit alpha"/>
    <property type="match status" value="1"/>
</dbReference>
<evidence type="ECO:0000256" key="2">
    <source>
        <dbReference type="ARBA" id="ARBA00022723"/>
    </source>
</evidence>
<dbReference type="PANTHER" id="PTHR10218:SF302">
    <property type="entry name" value="GUANINE NUCLEOTIDE-BINDING PROTEIN ALPHA-5 SUBUNIT"/>
    <property type="match status" value="1"/>
</dbReference>
<dbReference type="AlphaFoldDB" id="A0AAV7YLZ9"/>
<protein>
    <submittedName>
        <fullName evidence="11">Guanine nucleotide-binding protein g(O) subunit alpha</fullName>
    </submittedName>
</protein>
<feature type="binding site" evidence="9">
    <location>
        <begin position="198"/>
        <end position="202"/>
    </location>
    <ligand>
        <name>GTP</name>
        <dbReference type="ChEBI" id="CHEBI:37565"/>
    </ligand>
</feature>
<evidence type="ECO:0000313" key="11">
    <source>
        <dbReference type="EMBL" id="KAJ3429641.1"/>
    </source>
</evidence>
<reference evidence="11" key="1">
    <citation type="submission" date="2022-08" db="EMBL/GenBank/DDBJ databases">
        <title>Novel sulphate-reducing endosymbionts in the free-living metamonad Anaeramoeba.</title>
        <authorList>
            <person name="Jerlstrom-Hultqvist J."/>
            <person name="Cepicka I."/>
            <person name="Gallot-Lavallee L."/>
            <person name="Salas-Leiva D."/>
            <person name="Curtis B.A."/>
            <person name="Zahonova K."/>
            <person name="Pipaliya S."/>
            <person name="Dacks J."/>
            <person name="Roger A.J."/>
        </authorList>
    </citation>
    <scope>NUCLEOTIDE SEQUENCE</scope>
    <source>
        <strain evidence="11">Busselton2</strain>
    </source>
</reference>
<comment type="caution">
    <text evidence="11">The sequence shown here is derived from an EMBL/GenBank/DDBJ whole genome shotgun (WGS) entry which is preliminary data.</text>
</comment>
<proteinExistence type="predicted"/>
<dbReference type="Pfam" id="PF00503">
    <property type="entry name" value="G-alpha"/>
    <property type="match status" value="1"/>
</dbReference>
<evidence type="ECO:0000256" key="5">
    <source>
        <dbReference type="ARBA" id="ARBA00023134"/>
    </source>
</evidence>
<keyword evidence="3 9" id="KW-0547">Nucleotide-binding</keyword>
<dbReference type="InterPro" id="IPR027417">
    <property type="entry name" value="P-loop_NTPase"/>
</dbReference>
<feature type="binding site" evidence="10">
    <location>
        <position position="179"/>
    </location>
    <ligand>
        <name>Mg(2+)</name>
        <dbReference type="ChEBI" id="CHEBI:18420"/>
    </ligand>
</feature>
<evidence type="ECO:0000313" key="12">
    <source>
        <dbReference type="Proteomes" id="UP001146793"/>
    </source>
</evidence>
<dbReference type="SUPFAM" id="SSF47895">
    <property type="entry name" value="Transducin (alpha subunit), insertion domain"/>
    <property type="match status" value="1"/>
</dbReference>
<feature type="binding site" evidence="10">
    <location>
        <position position="47"/>
    </location>
    <ligand>
        <name>Mg(2+)</name>
        <dbReference type="ChEBI" id="CHEBI:18420"/>
    </ligand>
</feature>
<keyword evidence="5 9" id="KW-0342">GTP-binding</keyword>
<evidence type="ECO:0000256" key="9">
    <source>
        <dbReference type="PIRSR" id="PIRSR601019-1"/>
    </source>
</evidence>
<dbReference type="PROSITE" id="PS51882">
    <property type="entry name" value="G_ALPHA"/>
    <property type="match status" value="1"/>
</dbReference>
<keyword evidence="4 10" id="KW-0460">Magnesium</keyword>
<dbReference type="InterPro" id="IPR011025">
    <property type="entry name" value="GproteinA_insert"/>
</dbReference>
<dbReference type="Gene3D" id="3.40.50.300">
    <property type="entry name" value="P-loop containing nucleotide triphosphate hydrolases"/>
    <property type="match status" value="1"/>
</dbReference>
<feature type="binding site" evidence="9">
    <location>
        <begin position="267"/>
        <end position="270"/>
    </location>
    <ligand>
        <name>GTP</name>
        <dbReference type="ChEBI" id="CHEBI:37565"/>
    </ligand>
</feature>
<evidence type="ECO:0000256" key="3">
    <source>
        <dbReference type="ARBA" id="ARBA00022741"/>
    </source>
</evidence>
<dbReference type="GO" id="GO:0005737">
    <property type="term" value="C:cytoplasm"/>
    <property type="evidence" value="ECO:0007669"/>
    <property type="project" value="TreeGrafter"/>
</dbReference>
<sequence>MGNKKNRSLQAKLKRNREIEQEIMDDEAQMDKEIKILVLGTGDSGKTTFLKQVQILYKDGFTENDQRVYRNVIRGNLISDIKTLIQACNDLQLEISSKNEEIADELLDLKDIKNGKIEKPIYDMIKEIWNDQALKTAFKRRSEFQIPDSSHFYFEKIDEIRKDDYVPNERDILNCRIPTSGVKVLSYEVNGYLWRIVDVGGQRSERRKWIHQFDDVSLIIYVTAISEYDQKLYEQDTVNRLHESLALFEKTVNNNYFKKKNCVLLFNKFDLFQKKIKKIDLKVCFRKYKGGCNEENALNFITKKFIRSAKKGKKRVYHHFTVGTKTKDIENVFGIVNKALEKEFSKL</sequence>
<dbReference type="SMART" id="SM00275">
    <property type="entry name" value="G_alpha"/>
    <property type="match status" value="1"/>
</dbReference>
<dbReference type="GO" id="GO:0007188">
    <property type="term" value="P:adenylate cyclase-modulating G protein-coupled receptor signaling pathway"/>
    <property type="evidence" value="ECO:0007669"/>
    <property type="project" value="TreeGrafter"/>
</dbReference>
<dbReference type="GO" id="GO:0005525">
    <property type="term" value="F:GTP binding"/>
    <property type="evidence" value="ECO:0007669"/>
    <property type="project" value="UniProtKB-KW"/>
</dbReference>
<keyword evidence="2 10" id="KW-0479">Metal-binding</keyword>
<evidence type="ECO:0000256" key="1">
    <source>
        <dbReference type="ARBA" id="ARBA00022707"/>
    </source>
</evidence>
<evidence type="ECO:0000256" key="6">
    <source>
        <dbReference type="ARBA" id="ARBA00023139"/>
    </source>
</evidence>
<feature type="binding site" evidence="9">
    <location>
        <begin position="173"/>
        <end position="179"/>
    </location>
    <ligand>
        <name>GTP</name>
        <dbReference type="ChEBI" id="CHEBI:37565"/>
    </ligand>
</feature>